<comment type="cofactor">
    <cofactor evidence="1">
        <name>Zn(2+)</name>
        <dbReference type="ChEBI" id="CHEBI:29105"/>
    </cofactor>
</comment>
<feature type="transmembrane region" description="Helical" evidence="11">
    <location>
        <begin position="600"/>
        <end position="621"/>
    </location>
</feature>
<evidence type="ECO:0000313" key="15">
    <source>
        <dbReference type="EMBL" id="CAB0040235.1"/>
    </source>
</evidence>
<evidence type="ECO:0000256" key="1">
    <source>
        <dbReference type="ARBA" id="ARBA00001947"/>
    </source>
</evidence>
<evidence type="ECO:0000256" key="8">
    <source>
        <dbReference type="ARBA" id="ARBA00022729"/>
    </source>
</evidence>
<comment type="catalytic activity">
    <reaction evidence="10">
        <text>adenosine + H2O + H(+) = inosine + NH4(+)</text>
        <dbReference type="Rhea" id="RHEA:24408"/>
        <dbReference type="ChEBI" id="CHEBI:15377"/>
        <dbReference type="ChEBI" id="CHEBI:15378"/>
        <dbReference type="ChEBI" id="CHEBI:16335"/>
        <dbReference type="ChEBI" id="CHEBI:17596"/>
        <dbReference type="ChEBI" id="CHEBI:28938"/>
        <dbReference type="EC" id="3.5.4.4"/>
    </reaction>
</comment>
<evidence type="ECO:0000256" key="4">
    <source>
        <dbReference type="ARBA" id="ARBA00012784"/>
    </source>
</evidence>
<dbReference type="GO" id="GO:0004000">
    <property type="term" value="F:adenosine deaminase activity"/>
    <property type="evidence" value="ECO:0007669"/>
    <property type="project" value="InterPro"/>
</dbReference>
<dbReference type="NCBIfam" id="TIGR01431">
    <property type="entry name" value="adm_rel"/>
    <property type="match status" value="2"/>
</dbReference>
<name>A0A6H5IS76_9HYME</name>
<gene>
    <name evidence="15" type="ORF">TBRA_LOCUS11963</name>
</gene>
<dbReference type="InterPro" id="IPR006330">
    <property type="entry name" value="Ado/ade_deaminase"/>
</dbReference>
<dbReference type="AlphaFoldDB" id="A0A6H5IS76"/>
<dbReference type="InterPro" id="IPR013659">
    <property type="entry name" value="A_deaminase_N"/>
</dbReference>
<feature type="domain" description="Adenosine deaminase" evidence="13">
    <location>
        <begin position="201"/>
        <end position="490"/>
    </location>
</feature>
<feature type="domain" description="Adenosine/AMP deaminase N-terminal" evidence="14">
    <location>
        <begin position="646"/>
        <end position="701"/>
    </location>
</feature>
<evidence type="ECO:0000256" key="11">
    <source>
        <dbReference type="SAM" id="Phobius"/>
    </source>
</evidence>
<proteinExistence type="inferred from homology"/>
<feature type="domain" description="Adenosine/AMP deaminase N-terminal" evidence="14">
    <location>
        <begin position="25"/>
        <end position="101"/>
    </location>
</feature>
<dbReference type="OrthoDB" id="7202371at2759"/>
<keyword evidence="16" id="KW-1185">Reference proteome</keyword>
<dbReference type="PANTHER" id="PTHR11409:SF39">
    <property type="entry name" value="ADENOSINE DEAMINASE 2"/>
    <property type="match status" value="1"/>
</dbReference>
<evidence type="ECO:0000256" key="12">
    <source>
        <dbReference type="SAM" id="SignalP"/>
    </source>
</evidence>
<reference evidence="15 16" key="1">
    <citation type="submission" date="2020-02" db="EMBL/GenBank/DDBJ databases">
        <authorList>
            <person name="Ferguson B K."/>
        </authorList>
    </citation>
    <scope>NUCLEOTIDE SEQUENCE [LARGE SCALE GENOMIC DNA]</scope>
</reference>
<keyword evidence="9" id="KW-0378">Hydrolase</keyword>
<comment type="subcellular location">
    <subcellularLocation>
        <location evidence="2">Secreted</location>
    </subcellularLocation>
</comment>
<dbReference type="CDD" id="cd01321">
    <property type="entry name" value="ADGF"/>
    <property type="match status" value="2"/>
</dbReference>
<evidence type="ECO:0000256" key="7">
    <source>
        <dbReference type="ARBA" id="ARBA00022723"/>
    </source>
</evidence>
<dbReference type="Gene3D" id="3.20.20.140">
    <property type="entry name" value="Metal-dependent hydrolases"/>
    <property type="match status" value="2"/>
</dbReference>
<dbReference type="GO" id="GO:0046872">
    <property type="term" value="F:metal ion binding"/>
    <property type="evidence" value="ECO:0007669"/>
    <property type="project" value="UniProtKB-KW"/>
</dbReference>
<keyword evidence="6" id="KW-0964">Secreted</keyword>
<dbReference type="Pfam" id="PF00962">
    <property type="entry name" value="A_deaminase"/>
    <property type="match status" value="2"/>
</dbReference>
<evidence type="ECO:0000256" key="3">
    <source>
        <dbReference type="ARBA" id="ARBA00006083"/>
    </source>
</evidence>
<dbReference type="GO" id="GO:0005615">
    <property type="term" value="C:extracellular space"/>
    <property type="evidence" value="ECO:0007669"/>
    <property type="project" value="InterPro"/>
</dbReference>
<evidence type="ECO:0000256" key="10">
    <source>
        <dbReference type="ARBA" id="ARBA00047764"/>
    </source>
</evidence>
<protein>
    <recommendedName>
        <fullName evidence="5">Adenosine deaminase</fullName>
        <ecNumber evidence="4">3.5.4.4</ecNumber>
    </recommendedName>
</protein>
<organism evidence="15 16">
    <name type="scientific">Trichogramma brassicae</name>
    <dbReference type="NCBI Taxonomy" id="86971"/>
    <lineage>
        <taxon>Eukaryota</taxon>
        <taxon>Metazoa</taxon>
        <taxon>Ecdysozoa</taxon>
        <taxon>Arthropoda</taxon>
        <taxon>Hexapoda</taxon>
        <taxon>Insecta</taxon>
        <taxon>Pterygota</taxon>
        <taxon>Neoptera</taxon>
        <taxon>Endopterygota</taxon>
        <taxon>Hymenoptera</taxon>
        <taxon>Apocrita</taxon>
        <taxon>Proctotrupomorpha</taxon>
        <taxon>Chalcidoidea</taxon>
        <taxon>Trichogrammatidae</taxon>
        <taxon>Trichogramma</taxon>
    </lineage>
</organism>
<dbReference type="Pfam" id="PF08451">
    <property type="entry name" value="A_deaminase_N"/>
    <property type="match status" value="2"/>
</dbReference>
<dbReference type="InterPro" id="IPR032466">
    <property type="entry name" value="Metal_Hydrolase"/>
</dbReference>
<keyword evidence="11" id="KW-0472">Membrane</keyword>
<dbReference type="EMBL" id="CADCXV010001011">
    <property type="protein sequence ID" value="CAB0040235.1"/>
    <property type="molecule type" value="Genomic_DNA"/>
</dbReference>
<evidence type="ECO:0000256" key="2">
    <source>
        <dbReference type="ARBA" id="ARBA00004613"/>
    </source>
</evidence>
<sequence>MLSKSSVLLLSFLALPKCLAVGEDVLEQYLTRRQVIIDEESSDLFGADIILDDEEQVANQVLMKLKLREIGTAANSRNFLPSKQFSSVSKAISNSPLFKVIRLMPKGGVLHAHLSAVNSRNFILNNITDRENLYVCRDQRDGAPRLRFFRYGAAAAASRVDRSCRWRLLAEVRQKDRSIDEEIDQALTMYAGGERLGRIRNSNDAWRKFLNLFDFVKSLFSFKPVYEDYLYHVLEEMHKDNVQFVELRTALQPLYDLDGQQYQDLQVLEIFKKVVDRFMDDHADFVAVKIIYSPHRNIPRSTLDEYIGKFRLFKEAYPELVVGFDLVGQEDRGRPLLDFVDELLELGRDTQFYFHAGETNWNGHEVDENLIDAVLLNAKRIGHGFALIKHPKLMEIVKEKKIVVEVSPISNQVLKLVGDMRNHPAAHFFATNLPVVISNDDPGFWGATGLSHDYYEAFVGIMSRKTDLRSLKRLALNSIEHSSLSDKERALAEEAWTRRWKTFVRQIIMDSDDRETLSSSYYRVRAPSSSFTSRARKSFYWRELLIDVEYASYWTHLALESQSFDPEQPCDTLFILASSRAFPAVYLASTASYSYAQLHVYVIVMLLVVATAIFCIAAGSLSCDPVAAAFHPTNFHEQQQLLHRHQHGKNNHHDEYWRQRARILQSEEKKMLGGDMSFERNERLANKLLMDAKTKEIDDGQYNILRIFFLSHLDDASIIIFFFLISRAGFRDPKQFLPAQSFLRAASSIRKSPVFQIIEDMPKGAVLHAHDTAIVSSEYVFWNITYRPNLYVCEIDGQLKFHFFAPGDAAHRPGCDWTLLQEMRKYDQHRTIDYRIAQQLTMVTRNAEQAYANVDEAWTKFMSIFIFLGPMLTYRPVFEDYFYQGLLEFYNDNIIYLELRTVLPTLYDLDGKQYGPIEVARIYKQVADRFCRDYPDFVGVKLIYAPLRNVQERQLEEFLSTARELVRELPDFVAGFDLVGQEDKGVPLVEFAEQLRGLGNASATPVRLFFHAGETNWYGTSTDENLLDAILLGTKRIGHGYAVLKHPELLEMIREKGIAIEVAPISNQVLSLVKDMRNHPAVALFAGDYPVVVSNDDPGLWGAQGLSYDFYEAFVGIMSRNADLRALKKLALNSINYSSMTQDQRIRAMDIWRRRWDAFVARLIESMINRK</sequence>
<evidence type="ECO:0000313" key="16">
    <source>
        <dbReference type="Proteomes" id="UP000479190"/>
    </source>
</evidence>
<dbReference type="GO" id="GO:0006154">
    <property type="term" value="P:adenosine catabolic process"/>
    <property type="evidence" value="ECO:0007669"/>
    <property type="project" value="InterPro"/>
</dbReference>
<dbReference type="InterPro" id="IPR006331">
    <property type="entry name" value="ADGF"/>
</dbReference>
<feature type="chain" id="PRO_5026213332" description="Adenosine deaminase" evidence="12">
    <location>
        <begin position="21"/>
        <end position="1171"/>
    </location>
</feature>
<dbReference type="EC" id="3.5.4.4" evidence="4"/>
<dbReference type="InterPro" id="IPR001365">
    <property type="entry name" value="A_deaminase_dom"/>
</dbReference>
<evidence type="ECO:0000256" key="6">
    <source>
        <dbReference type="ARBA" id="ARBA00022525"/>
    </source>
</evidence>
<dbReference type="SUPFAM" id="SSF51556">
    <property type="entry name" value="Metallo-dependent hydrolases"/>
    <property type="match status" value="2"/>
</dbReference>
<keyword evidence="7" id="KW-0479">Metal-binding</keyword>
<evidence type="ECO:0000259" key="13">
    <source>
        <dbReference type="Pfam" id="PF00962"/>
    </source>
</evidence>
<dbReference type="Proteomes" id="UP000479190">
    <property type="component" value="Unassembled WGS sequence"/>
</dbReference>
<evidence type="ECO:0000256" key="5">
    <source>
        <dbReference type="ARBA" id="ARBA00018099"/>
    </source>
</evidence>
<dbReference type="FunFam" id="3.20.20.140:FF:000017">
    <property type="entry name" value="Adenosine deaminase 2"/>
    <property type="match status" value="2"/>
</dbReference>
<accession>A0A6H5IS76</accession>
<dbReference type="PANTHER" id="PTHR11409">
    <property type="entry name" value="ADENOSINE DEAMINASE"/>
    <property type="match status" value="1"/>
</dbReference>
<keyword evidence="11" id="KW-1133">Transmembrane helix</keyword>
<comment type="similarity">
    <text evidence="3">Belongs to the metallo-dependent hydrolases superfamily. Adenosine and AMP deaminases family. ADGF subfamily.</text>
</comment>
<keyword evidence="11" id="KW-0812">Transmembrane</keyword>
<feature type="domain" description="Adenosine deaminase" evidence="13">
    <location>
        <begin position="853"/>
        <end position="1147"/>
    </location>
</feature>
<keyword evidence="8 12" id="KW-0732">Signal</keyword>
<feature type="signal peptide" evidence="12">
    <location>
        <begin position="1"/>
        <end position="20"/>
    </location>
</feature>
<dbReference type="GO" id="GO:0046103">
    <property type="term" value="P:inosine biosynthetic process"/>
    <property type="evidence" value="ECO:0007669"/>
    <property type="project" value="TreeGrafter"/>
</dbReference>
<evidence type="ECO:0000259" key="14">
    <source>
        <dbReference type="Pfam" id="PF08451"/>
    </source>
</evidence>
<evidence type="ECO:0000256" key="9">
    <source>
        <dbReference type="ARBA" id="ARBA00022801"/>
    </source>
</evidence>